<keyword evidence="3" id="KW-1185">Reference proteome</keyword>
<comment type="caution">
    <text evidence="2">The sequence shown here is derived from an EMBL/GenBank/DDBJ whole genome shotgun (WGS) entry which is preliminary data.</text>
</comment>
<evidence type="ECO:0000256" key="1">
    <source>
        <dbReference type="SAM" id="SignalP"/>
    </source>
</evidence>
<feature type="signal peptide" evidence="1">
    <location>
        <begin position="1"/>
        <end position="17"/>
    </location>
</feature>
<name>A0A9W4XQI4_9PLEO</name>
<feature type="chain" id="PRO_5040737444" evidence="1">
    <location>
        <begin position="18"/>
        <end position="95"/>
    </location>
</feature>
<proteinExistence type="predicted"/>
<evidence type="ECO:0000313" key="2">
    <source>
        <dbReference type="EMBL" id="CAI6339948.1"/>
    </source>
</evidence>
<evidence type="ECO:0000313" key="3">
    <source>
        <dbReference type="Proteomes" id="UP001152607"/>
    </source>
</evidence>
<accession>A0A9W4XQI4</accession>
<dbReference type="Proteomes" id="UP001152607">
    <property type="component" value="Unassembled WGS sequence"/>
</dbReference>
<sequence length="95" mass="10695">MAYLKSVIIMLLSYAYSRSWLHNHAIEAGGPGNPHSHIFFLDTIAYWLHSTAFSIRDNLSSMRSWKLTASTSASKYLRSKGNPVTVAYLSDINPF</sequence>
<dbReference type="AlphaFoldDB" id="A0A9W4XQI4"/>
<dbReference type="EMBL" id="CAOQHR010000010">
    <property type="protein sequence ID" value="CAI6339948.1"/>
    <property type="molecule type" value="Genomic_DNA"/>
</dbReference>
<organism evidence="2 3">
    <name type="scientific">Periconia digitata</name>
    <dbReference type="NCBI Taxonomy" id="1303443"/>
    <lineage>
        <taxon>Eukaryota</taxon>
        <taxon>Fungi</taxon>
        <taxon>Dikarya</taxon>
        <taxon>Ascomycota</taxon>
        <taxon>Pezizomycotina</taxon>
        <taxon>Dothideomycetes</taxon>
        <taxon>Pleosporomycetidae</taxon>
        <taxon>Pleosporales</taxon>
        <taxon>Massarineae</taxon>
        <taxon>Periconiaceae</taxon>
        <taxon>Periconia</taxon>
    </lineage>
</organism>
<gene>
    <name evidence="2" type="ORF">PDIGIT_LOCUS13113</name>
</gene>
<reference evidence="2" key="1">
    <citation type="submission" date="2023-01" db="EMBL/GenBank/DDBJ databases">
        <authorList>
            <person name="Van Ghelder C."/>
            <person name="Rancurel C."/>
        </authorList>
    </citation>
    <scope>NUCLEOTIDE SEQUENCE</scope>
    <source>
        <strain evidence="2">CNCM I-4278</strain>
    </source>
</reference>
<protein>
    <submittedName>
        <fullName evidence="2">Uncharacterized protein</fullName>
    </submittedName>
</protein>
<keyword evidence="1" id="KW-0732">Signal</keyword>